<name>A0ABQ1TWD3_9FLAO</name>
<keyword evidence="2" id="KW-1185">Reference proteome</keyword>
<organism evidence="1 2">
    <name type="scientific">Chishuiella changwenlii</name>
    <dbReference type="NCBI Taxonomy" id="1434701"/>
    <lineage>
        <taxon>Bacteria</taxon>
        <taxon>Pseudomonadati</taxon>
        <taxon>Bacteroidota</taxon>
        <taxon>Flavobacteriia</taxon>
        <taxon>Flavobacteriales</taxon>
        <taxon>Weeksellaceae</taxon>
        <taxon>Chishuiella</taxon>
    </lineage>
</organism>
<protein>
    <submittedName>
        <fullName evidence="1">Uncharacterized protein</fullName>
    </submittedName>
</protein>
<accession>A0ABQ1TWD3</accession>
<dbReference type="EMBL" id="BMFL01000015">
    <property type="protein sequence ID" value="GGF05436.1"/>
    <property type="molecule type" value="Genomic_DNA"/>
</dbReference>
<gene>
    <name evidence="1" type="ORF">GCM10010984_23370</name>
</gene>
<sequence length="86" mass="9989">MLIFASFAISLTLAASIPLLAKIFSAACKIAICFSDNSIVFKIDDAKLNKRLINLKFFKYLFLKYFLNKFLLLIYERVFFALYMEV</sequence>
<dbReference type="Proteomes" id="UP000650994">
    <property type="component" value="Unassembled WGS sequence"/>
</dbReference>
<proteinExistence type="predicted"/>
<evidence type="ECO:0000313" key="1">
    <source>
        <dbReference type="EMBL" id="GGF05436.1"/>
    </source>
</evidence>
<evidence type="ECO:0000313" key="2">
    <source>
        <dbReference type="Proteomes" id="UP000650994"/>
    </source>
</evidence>
<reference evidence="2" key="1">
    <citation type="journal article" date="2019" name="Int. J. Syst. Evol. Microbiol.">
        <title>The Global Catalogue of Microorganisms (GCM) 10K type strain sequencing project: providing services to taxonomists for standard genome sequencing and annotation.</title>
        <authorList>
            <consortium name="The Broad Institute Genomics Platform"/>
            <consortium name="The Broad Institute Genome Sequencing Center for Infectious Disease"/>
            <person name="Wu L."/>
            <person name="Ma J."/>
        </authorList>
    </citation>
    <scope>NUCLEOTIDE SEQUENCE [LARGE SCALE GENOMIC DNA]</scope>
    <source>
        <strain evidence="2">CGMCC 1.12707</strain>
    </source>
</reference>
<comment type="caution">
    <text evidence="1">The sequence shown here is derived from an EMBL/GenBank/DDBJ whole genome shotgun (WGS) entry which is preliminary data.</text>
</comment>